<dbReference type="EMBL" id="JACCCO010000001">
    <property type="protein sequence ID" value="NYF38954.1"/>
    <property type="molecule type" value="Genomic_DNA"/>
</dbReference>
<gene>
    <name evidence="4" type="ORF">HDA43_001113</name>
</gene>
<dbReference type="GO" id="GO:0016853">
    <property type="term" value="F:isomerase activity"/>
    <property type="evidence" value="ECO:0007669"/>
    <property type="project" value="UniProtKB-KW"/>
</dbReference>
<proteinExistence type="predicted"/>
<dbReference type="RefSeq" id="WP_179818639.1">
    <property type="nucleotide sequence ID" value="NZ_JACCCO010000001.1"/>
</dbReference>
<sequence length="270" mass="28506">MSKSARQGTAREKLAEERKRQAARDKQRKLLLGVAGGLVLVSAAVVGFVVVKNNSGDGDGAPKAVAYTGPLAPTTRQEDGSILMSKEGVAGPTLVVFEDFQCPACKSLDEAAGDALLKAAAEGKARVIYRPFQLFKAPSFAEPLPSVSRRGANAAFCAPADKWVSYAKTLYAHQPVEGKNGFENAELLSWARDLGFYSADFEKCVTGMQKAADIDKATKYAEEQKVQGTPTLKLNGKDLTQEQVGQIASSPAALDELLAAAGSSPAPSDQ</sequence>
<evidence type="ECO:0000313" key="4">
    <source>
        <dbReference type="EMBL" id="NYF38954.1"/>
    </source>
</evidence>
<feature type="domain" description="Thioredoxin-like fold" evidence="3">
    <location>
        <begin position="90"/>
        <end position="241"/>
    </location>
</feature>
<feature type="transmembrane region" description="Helical" evidence="2">
    <location>
        <begin position="30"/>
        <end position="51"/>
    </location>
</feature>
<keyword evidence="4" id="KW-0413">Isomerase</keyword>
<evidence type="ECO:0000256" key="1">
    <source>
        <dbReference type="SAM" id="MobiDB-lite"/>
    </source>
</evidence>
<evidence type="ECO:0000313" key="5">
    <source>
        <dbReference type="Proteomes" id="UP000576393"/>
    </source>
</evidence>
<keyword evidence="2" id="KW-0472">Membrane</keyword>
<dbReference type="InterPro" id="IPR012336">
    <property type="entry name" value="Thioredoxin-like_fold"/>
</dbReference>
<keyword evidence="2" id="KW-1133">Transmembrane helix</keyword>
<feature type="region of interest" description="Disordered" evidence="1">
    <location>
        <begin position="1"/>
        <end position="21"/>
    </location>
</feature>
<reference evidence="4 5" key="1">
    <citation type="submission" date="2020-07" db="EMBL/GenBank/DDBJ databases">
        <title>Sequencing the genomes of 1000 actinobacteria strains.</title>
        <authorList>
            <person name="Klenk H.-P."/>
        </authorList>
    </citation>
    <scope>NUCLEOTIDE SEQUENCE [LARGE SCALE GENOMIC DNA]</scope>
    <source>
        <strain evidence="4 5">DSM 45763</strain>
    </source>
</reference>
<feature type="compositionally biased region" description="Basic and acidic residues" evidence="1">
    <location>
        <begin position="9"/>
        <end position="21"/>
    </location>
</feature>
<dbReference type="InterPro" id="IPR036249">
    <property type="entry name" value="Thioredoxin-like_sf"/>
</dbReference>
<dbReference type="SUPFAM" id="SSF52833">
    <property type="entry name" value="Thioredoxin-like"/>
    <property type="match status" value="1"/>
</dbReference>
<accession>A0A852UV23</accession>
<organism evidence="4 5">
    <name type="scientific">Streptosporangium sandarakinum</name>
    <dbReference type="NCBI Taxonomy" id="1260955"/>
    <lineage>
        <taxon>Bacteria</taxon>
        <taxon>Bacillati</taxon>
        <taxon>Actinomycetota</taxon>
        <taxon>Actinomycetes</taxon>
        <taxon>Streptosporangiales</taxon>
        <taxon>Streptosporangiaceae</taxon>
        <taxon>Streptosporangium</taxon>
    </lineage>
</organism>
<name>A0A852UV23_9ACTN</name>
<keyword evidence="5" id="KW-1185">Reference proteome</keyword>
<keyword evidence="2" id="KW-0812">Transmembrane</keyword>
<dbReference type="Gene3D" id="3.40.30.10">
    <property type="entry name" value="Glutaredoxin"/>
    <property type="match status" value="1"/>
</dbReference>
<dbReference type="Pfam" id="PF13462">
    <property type="entry name" value="Thioredoxin_4"/>
    <property type="match status" value="1"/>
</dbReference>
<dbReference type="AlphaFoldDB" id="A0A852UV23"/>
<evidence type="ECO:0000259" key="3">
    <source>
        <dbReference type="Pfam" id="PF13462"/>
    </source>
</evidence>
<dbReference type="Proteomes" id="UP000576393">
    <property type="component" value="Unassembled WGS sequence"/>
</dbReference>
<protein>
    <submittedName>
        <fullName evidence="4">Protein-disulfide isomerase</fullName>
    </submittedName>
</protein>
<comment type="caution">
    <text evidence="4">The sequence shown here is derived from an EMBL/GenBank/DDBJ whole genome shotgun (WGS) entry which is preliminary data.</text>
</comment>
<evidence type="ECO:0000256" key="2">
    <source>
        <dbReference type="SAM" id="Phobius"/>
    </source>
</evidence>